<evidence type="ECO:0000313" key="1">
    <source>
        <dbReference type="EMBL" id="OOS24008.1"/>
    </source>
</evidence>
<dbReference type="STRING" id="573983.B0681_08625"/>
<name>A0A1T0CNU9_9GAMM</name>
<proteinExistence type="predicted"/>
<protein>
    <recommendedName>
        <fullName evidence="3">Twitching motility protein PilT</fullName>
    </recommendedName>
</protein>
<dbReference type="EMBL" id="MUYV01000011">
    <property type="protein sequence ID" value="OOS24008.1"/>
    <property type="molecule type" value="Genomic_DNA"/>
</dbReference>
<dbReference type="Gene3D" id="3.40.50.1010">
    <property type="entry name" value="5'-nuclease"/>
    <property type="match status" value="1"/>
</dbReference>
<dbReference type="Pfam" id="PF14367">
    <property type="entry name" value="DUF4411"/>
    <property type="match status" value="1"/>
</dbReference>
<organism evidence="1 2">
    <name type="scientific">Moraxella porci DSM 25326</name>
    <dbReference type="NCBI Taxonomy" id="573983"/>
    <lineage>
        <taxon>Bacteria</taxon>
        <taxon>Pseudomonadati</taxon>
        <taxon>Pseudomonadota</taxon>
        <taxon>Gammaproteobacteria</taxon>
        <taxon>Moraxellales</taxon>
        <taxon>Moraxellaceae</taxon>
        <taxon>Moraxella</taxon>
    </lineage>
</organism>
<dbReference type="RefSeq" id="WP_169835692.1">
    <property type="nucleotide sequence ID" value="NZ_MUYV01000011.1"/>
</dbReference>
<reference evidence="1 2" key="1">
    <citation type="submission" date="2017-02" db="EMBL/GenBank/DDBJ databases">
        <title>Draft genome sequence of Moraxella porci CCUG 54912T type strain.</title>
        <authorList>
            <person name="Salva-Serra F."/>
            <person name="Engstrom-Jakobsson H."/>
            <person name="Thorell K."/>
            <person name="Jaen-Luchoro D."/>
            <person name="Gonzales-Siles L."/>
            <person name="Karlsson R."/>
            <person name="Yazdan S."/>
            <person name="Boulund F."/>
            <person name="Johnning A."/>
            <person name="Engstrand L."/>
            <person name="Kristiansson E."/>
            <person name="Moore E."/>
        </authorList>
    </citation>
    <scope>NUCLEOTIDE SEQUENCE [LARGE SCALE GENOMIC DNA]</scope>
    <source>
        <strain evidence="1 2">CCUG 54912</strain>
    </source>
</reference>
<sequence>MKYLLDTNIYINFYERAYRFEYFPSFWEAFEKILNQYVVLPKIVVDETNKSDEFKEWLEQNFKGEYLNHKDYAEEWRQVIQHIAQHSCYSDKALIDPRSWTHEKIADGWLIAIAKKDGLTIVTDERANPNLNAQNPSGAVKIPDIARDFGIKCITMNEFFQKIGFKL</sequence>
<dbReference type="InterPro" id="IPR029060">
    <property type="entry name" value="PIN-like_dom_sf"/>
</dbReference>
<dbReference type="AlphaFoldDB" id="A0A1T0CNU9"/>
<dbReference type="PIRSF" id="PIRSF008505">
    <property type="entry name" value="UCP008505"/>
    <property type="match status" value="1"/>
</dbReference>
<keyword evidence="2" id="KW-1185">Reference proteome</keyword>
<dbReference type="Proteomes" id="UP000190683">
    <property type="component" value="Unassembled WGS sequence"/>
</dbReference>
<gene>
    <name evidence="1" type="ORF">B0681_08625</name>
</gene>
<accession>A0A1T0CNU9</accession>
<evidence type="ECO:0000313" key="2">
    <source>
        <dbReference type="Proteomes" id="UP000190683"/>
    </source>
</evidence>
<comment type="caution">
    <text evidence="1">The sequence shown here is derived from an EMBL/GenBank/DDBJ whole genome shotgun (WGS) entry which is preliminary data.</text>
</comment>
<dbReference type="SUPFAM" id="SSF88723">
    <property type="entry name" value="PIN domain-like"/>
    <property type="match status" value="1"/>
</dbReference>
<dbReference type="InterPro" id="IPR016541">
    <property type="entry name" value="UCP008505"/>
</dbReference>
<evidence type="ECO:0008006" key="3">
    <source>
        <dbReference type="Google" id="ProtNLM"/>
    </source>
</evidence>